<protein>
    <submittedName>
        <fullName evidence="4">tRNA wybutosine-synthesizing protein 2/3/4</fullName>
        <ecNumber evidence="4">2.7.7.6</ecNumber>
    </submittedName>
</protein>
<dbReference type="PANTHER" id="PTHR46647:SF1">
    <property type="entry name" value="RAB9 EFFECTOR PROTEIN WITH KELCH MOTIFS"/>
    <property type="match status" value="1"/>
</dbReference>
<dbReference type="EC" id="2.7.7.6" evidence="4"/>
<gene>
    <name evidence="4" type="ORF">AXF42_Ash017946</name>
</gene>
<dbReference type="STRING" id="1088818.A0A2I0AYB4"/>
<keyword evidence="1" id="KW-0880">Kelch repeat</keyword>
<dbReference type="Gene3D" id="2.120.10.80">
    <property type="entry name" value="Kelch-type beta propeller"/>
    <property type="match status" value="1"/>
</dbReference>
<dbReference type="InterPro" id="IPR015915">
    <property type="entry name" value="Kelch-typ_b-propeller"/>
</dbReference>
<name>A0A2I0AYB4_9ASPA</name>
<sequence>MVEKRLLIFGGRGGGGIIMGDLWALKGLVDEENEIPGWTQLRLPGQSPSARCGHTITSGGHYLLVFGGHGTGGWLSRYDVYHNDCIVLDRISVQWRRLSTSNEPPAVRAYHSMTCIGARYLLFGGFDGRNTFGDIWWLVPEDDSIAKRSLRSPTNDDFESKSVKSNDSDQTKMTPLEENIKDQSPILELQWRLGISTSVIDGAQVNLVKELNDKDLLELSRRFVGEVLPTTDQALCIQVYSTSELCNILCLWFY</sequence>
<dbReference type="Proteomes" id="UP000236161">
    <property type="component" value="Unassembled WGS sequence"/>
</dbReference>
<evidence type="ECO:0000313" key="4">
    <source>
        <dbReference type="EMBL" id="PKA60540.1"/>
    </source>
</evidence>
<reference evidence="4 5" key="1">
    <citation type="journal article" date="2017" name="Nature">
        <title>The Apostasia genome and the evolution of orchids.</title>
        <authorList>
            <person name="Zhang G.Q."/>
            <person name="Liu K.W."/>
            <person name="Li Z."/>
            <person name="Lohaus R."/>
            <person name="Hsiao Y.Y."/>
            <person name="Niu S.C."/>
            <person name="Wang J.Y."/>
            <person name="Lin Y.C."/>
            <person name="Xu Q."/>
            <person name="Chen L.J."/>
            <person name="Yoshida K."/>
            <person name="Fujiwara S."/>
            <person name="Wang Z.W."/>
            <person name="Zhang Y.Q."/>
            <person name="Mitsuda N."/>
            <person name="Wang M."/>
            <person name="Liu G.H."/>
            <person name="Pecoraro L."/>
            <person name="Huang H.X."/>
            <person name="Xiao X.J."/>
            <person name="Lin M."/>
            <person name="Wu X.Y."/>
            <person name="Wu W.L."/>
            <person name="Chen Y.Y."/>
            <person name="Chang S.B."/>
            <person name="Sakamoto S."/>
            <person name="Ohme-Takagi M."/>
            <person name="Yagi M."/>
            <person name="Zeng S.J."/>
            <person name="Shen C.Y."/>
            <person name="Yeh C.M."/>
            <person name="Luo Y.B."/>
            <person name="Tsai W.C."/>
            <person name="Van de Peer Y."/>
            <person name="Liu Z.J."/>
        </authorList>
    </citation>
    <scope>NUCLEOTIDE SEQUENCE [LARGE SCALE GENOMIC DNA]</scope>
    <source>
        <strain evidence="5">cv. Shenzhen</strain>
        <tissue evidence="4">Stem</tissue>
    </source>
</reference>
<keyword evidence="2" id="KW-0677">Repeat</keyword>
<dbReference type="PANTHER" id="PTHR46647">
    <property type="entry name" value="RAB9 EFFECTOR PROTEIN WITH KELCH MOTIFS"/>
    <property type="match status" value="1"/>
</dbReference>
<feature type="compositionally biased region" description="Basic and acidic residues" evidence="3">
    <location>
        <begin position="158"/>
        <end position="170"/>
    </location>
</feature>
<dbReference type="SUPFAM" id="SSF117281">
    <property type="entry name" value="Kelch motif"/>
    <property type="match status" value="1"/>
</dbReference>
<keyword evidence="4" id="KW-0808">Transferase</keyword>
<accession>A0A2I0AYB4</accession>
<evidence type="ECO:0000313" key="5">
    <source>
        <dbReference type="Proteomes" id="UP000236161"/>
    </source>
</evidence>
<evidence type="ECO:0000256" key="3">
    <source>
        <dbReference type="SAM" id="MobiDB-lite"/>
    </source>
</evidence>
<dbReference type="InterPro" id="IPR052124">
    <property type="entry name" value="Rab9_kelch_effector"/>
</dbReference>
<evidence type="ECO:0000256" key="1">
    <source>
        <dbReference type="ARBA" id="ARBA00022441"/>
    </source>
</evidence>
<organism evidence="4 5">
    <name type="scientific">Apostasia shenzhenica</name>
    <dbReference type="NCBI Taxonomy" id="1088818"/>
    <lineage>
        <taxon>Eukaryota</taxon>
        <taxon>Viridiplantae</taxon>
        <taxon>Streptophyta</taxon>
        <taxon>Embryophyta</taxon>
        <taxon>Tracheophyta</taxon>
        <taxon>Spermatophyta</taxon>
        <taxon>Magnoliopsida</taxon>
        <taxon>Liliopsida</taxon>
        <taxon>Asparagales</taxon>
        <taxon>Orchidaceae</taxon>
        <taxon>Apostasioideae</taxon>
        <taxon>Apostasia</taxon>
    </lineage>
</organism>
<proteinExistence type="predicted"/>
<keyword evidence="4" id="KW-0548">Nucleotidyltransferase</keyword>
<dbReference type="AlphaFoldDB" id="A0A2I0AYB4"/>
<feature type="region of interest" description="Disordered" evidence="3">
    <location>
        <begin position="149"/>
        <end position="173"/>
    </location>
</feature>
<dbReference type="GO" id="GO:0003899">
    <property type="term" value="F:DNA-directed RNA polymerase activity"/>
    <property type="evidence" value="ECO:0007669"/>
    <property type="project" value="UniProtKB-EC"/>
</dbReference>
<dbReference type="Pfam" id="PF24681">
    <property type="entry name" value="Kelch_KLHDC2_KLHL20_DRC7"/>
    <property type="match status" value="1"/>
</dbReference>
<keyword evidence="5" id="KW-1185">Reference proteome</keyword>
<dbReference type="EMBL" id="KZ451937">
    <property type="protein sequence ID" value="PKA60540.1"/>
    <property type="molecule type" value="Genomic_DNA"/>
</dbReference>
<evidence type="ECO:0000256" key="2">
    <source>
        <dbReference type="ARBA" id="ARBA00022737"/>
    </source>
</evidence>
<dbReference type="OrthoDB" id="10251809at2759"/>